<dbReference type="STRING" id="633149.Bresu_0106"/>
<keyword evidence="6" id="KW-0808">Transferase</keyword>
<dbReference type="CDD" id="cd00887">
    <property type="entry name" value="MoeA"/>
    <property type="match status" value="1"/>
</dbReference>
<dbReference type="Proteomes" id="UP000002696">
    <property type="component" value="Chromosome"/>
</dbReference>
<dbReference type="Pfam" id="PF03453">
    <property type="entry name" value="MoeA_N"/>
    <property type="match status" value="1"/>
</dbReference>
<reference evidence="9" key="1">
    <citation type="journal article" date="2011" name="J. Bacteriol.">
        <title>Genome sequences of eight morphologically diverse alphaproteobacteria.</title>
        <authorList>
            <consortium name="US DOE Joint Genome Institute"/>
            <person name="Brown P.J."/>
            <person name="Kysela D.T."/>
            <person name="Buechlein A."/>
            <person name="Hemmerich C."/>
            <person name="Brun Y.V."/>
        </authorList>
    </citation>
    <scope>NUCLEOTIDE SEQUENCE [LARGE SCALE GENOMIC DNA]</scope>
    <source>
        <strain evidence="9">ATCC 15264 / DSM 4735 / LMG 14903 / NBRC 16000 / CB 81</strain>
    </source>
</reference>
<proteinExistence type="inferred from homology"/>
<dbReference type="InterPro" id="IPR001453">
    <property type="entry name" value="MoaB/Mog_dom"/>
</dbReference>
<dbReference type="EMBL" id="CP002102">
    <property type="protein sequence ID" value="ADK99420.1"/>
    <property type="molecule type" value="Genomic_DNA"/>
</dbReference>
<evidence type="ECO:0000313" key="8">
    <source>
        <dbReference type="EMBL" id="ADK99420.1"/>
    </source>
</evidence>
<dbReference type="InParanoid" id="D9QIB8"/>
<comment type="similarity">
    <text evidence="3 6">Belongs to the MoeA family.</text>
</comment>
<keyword evidence="6" id="KW-0460">Magnesium</keyword>
<keyword evidence="6" id="KW-0500">Molybdenum</keyword>
<name>D9QIB8_BRESC</name>
<evidence type="ECO:0000259" key="7">
    <source>
        <dbReference type="SMART" id="SM00852"/>
    </source>
</evidence>
<evidence type="ECO:0000256" key="2">
    <source>
        <dbReference type="ARBA" id="ARBA00005046"/>
    </source>
</evidence>
<keyword evidence="6" id="KW-0479">Metal-binding</keyword>
<dbReference type="UniPathway" id="UPA00344"/>
<dbReference type="Pfam" id="PF00994">
    <property type="entry name" value="MoCF_biosynth"/>
    <property type="match status" value="1"/>
</dbReference>
<comment type="catalytic activity">
    <reaction evidence="5">
        <text>adenylyl-molybdopterin + molybdate = Mo-molybdopterin + AMP + H(+)</text>
        <dbReference type="Rhea" id="RHEA:35047"/>
        <dbReference type="ChEBI" id="CHEBI:15378"/>
        <dbReference type="ChEBI" id="CHEBI:36264"/>
        <dbReference type="ChEBI" id="CHEBI:62727"/>
        <dbReference type="ChEBI" id="CHEBI:71302"/>
        <dbReference type="ChEBI" id="CHEBI:456215"/>
        <dbReference type="EC" id="2.10.1.1"/>
    </reaction>
</comment>
<dbReference type="Gene3D" id="2.170.190.11">
    <property type="entry name" value="Molybdopterin biosynthesis moea protein, domain 3"/>
    <property type="match status" value="1"/>
</dbReference>
<dbReference type="EC" id="2.10.1.1" evidence="6"/>
<sequence length="398" mass="40892">MSLPTVETARAAMLTAVGTPAAEPVPLIEADGRWLAEPVVALRDQPPFDASAMDGWAVRTMDLGTLALRIVGESAAGRGRDTPLGPGETVRIFTGAPLPPGADRVVIQEEASRDGDHLTVPASADAPAWVRPRGADYGNGARLLEAGLRLSPWRVALAASAGRPEVLCARRPRVAILAGGDEVVEPGTPAGPYQIHDAAGPGVALVARRAGAEVRRLALVGDTLDAIAEGLGHASADLIVTIGGASVGDHDLLKPAARTLGATLLVEGVAMRPGKPVWFATLPDGRLLLGLPGNPVSALVCAELFLVPLLAAMQGGRVAPAFRPMTLAEALPANGPRDHYMRAVIVRDEDGLATIRALPDQDSSMVTVLAGADALLRRPPHAPALAAGDPVPVAGLDV</sequence>
<dbReference type="InterPro" id="IPR005111">
    <property type="entry name" value="MoeA_C_domain_IV"/>
</dbReference>
<organism evidence="8 9">
    <name type="scientific">Brevundimonas subvibrioides (strain ATCC 15264 / DSM 4735 / LMG 14903 / NBRC 16000 / CB 81)</name>
    <name type="common">Caulobacter subvibrioides</name>
    <dbReference type="NCBI Taxonomy" id="633149"/>
    <lineage>
        <taxon>Bacteria</taxon>
        <taxon>Pseudomonadati</taxon>
        <taxon>Pseudomonadota</taxon>
        <taxon>Alphaproteobacteria</taxon>
        <taxon>Caulobacterales</taxon>
        <taxon>Caulobacteraceae</taxon>
        <taxon>Brevundimonas</taxon>
    </lineage>
</organism>
<evidence type="ECO:0000313" key="9">
    <source>
        <dbReference type="Proteomes" id="UP000002696"/>
    </source>
</evidence>
<dbReference type="PANTHER" id="PTHR10192:SF5">
    <property type="entry name" value="GEPHYRIN"/>
    <property type="match status" value="1"/>
</dbReference>
<feature type="domain" description="MoaB/Mog" evidence="7">
    <location>
        <begin position="175"/>
        <end position="312"/>
    </location>
</feature>
<dbReference type="GO" id="GO:0005829">
    <property type="term" value="C:cytosol"/>
    <property type="evidence" value="ECO:0007669"/>
    <property type="project" value="TreeGrafter"/>
</dbReference>
<dbReference type="Pfam" id="PF03454">
    <property type="entry name" value="MoeA_C"/>
    <property type="match status" value="1"/>
</dbReference>
<dbReference type="BioCyc" id="BSUB633149:G1GM8-106-MONOMER"/>
<dbReference type="PANTHER" id="PTHR10192">
    <property type="entry name" value="MOLYBDOPTERIN BIOSYNTHESIS PROTEIN"/>
    <property type="match status" value="1"/>
</dbReference>
<keyword evidence="4 6" id="KW-0501">Molybdenum cofactor biosynthesis</keyword>
<dbReference type="InterPro" id="IPR036688">
    <property type="entry name" value="MoeA_C_domain_IV_sf"/>
</dbReference>
<comment type="cofactor">
    <cofactor evidence="6">
        <name>Mg(2+)</name>
        <dbReference type="ChEBI" id="CHEBI:18420"/>
    </cofactor>
</comment>
<dbReference type="Gene3D" id="3.90.105.10">
    <property type="entry name" value="Molybdopterin biosynthesis moea protein, domain 2"/>
    <property type="match status" value="1"/>
</dbReference>
<evidence type="ECO:0000256" key="3">
    <source>
        <dbReference type="ARBA" id="ARBA00010763"/>
    </source>
</evidence>
<evidence type="ECO:0000256" key="6">
    <source>
        <dbReference type="RuleBase" id="RU365090"/>
    </source>
</evidence>
<dbReference type="InterPro" id="IPR036135">
    <property type="entry name" value="MoeA_linker/N_sf"/>
</dbReference>
<accession>D9QIB8</accession>
<dbReference type="eggNOG" id="COG0303">
    <property type="taxonomic scope" value="Bacteria"/>
</dbReference>
<dbReference type="RefSeq" id="WP_013267525.1">
    <property type="nucleotide sequence ID" value="NC_014375.1"/>
</dbReference>
<dbReference type="InterPro" id="IPR005110">
    <property type="entry name" value="MoeA_linker/N"/>
</dbReference>
<dbReference type="SUPFAM" id="SSF63882">
    <property type="entry name" value="MoeA N-terminal region -like"/>
    <property type="match status" value="1"/>
</dbReference>
<dbReference type="Gene3D" id="3.40.980.10">
    <property type="entry name" value="MoaB/Mog-like domain"/>
    <property type="match status" value="1"/>
</dbReference>
<evidence type="ECO:0000256" key="1">
    <source>
        <dbReference type="ARBA" id="ARBA00002901"/>
    </source>
</evidence>
<keyword evidence="9" id="KW-1185">Reference proteome</keyword>
<evidence type="ECO:0000256" key="5">
    <source>
        <dbReference type="ARBA" id="ARBA00047317"/>
    </source>
</evidence>
<dbReference type="GO" id="GO:0046872">
    <property type="term" value="F:metal ion binding"/>
    <property type="evidence" value="ECO:0007669"/>
    <property type="project" value="UniProtKB-UniRule"/>
</dbReference>
<dbReference type="GO" id="GO:0061599">
    <property type="term" value="F:molybdopterin molybdotransferase activity"/>
    <property type="evidence" value="ECO:0007669"/>
    <property type="project" value="UniProtKB-UniRule"/>
</dbReference>
<dbReference type="SUPFAM" id="SSF53218">
    <property type="entry name" value="Molybdenum cofactor biosynthesis proteins"/>
    <property type="match status" value="1"/>
</dbReference>
<comment type="pathway">
    <text evidence="2 6">Cofactor biosynthesis; molybdopterin biosynthesis.</text>
</comment>
<dbReference type="KEGG" id="bsb:Bresu_0106"/>
<dbReference type="SMART" id="SM00852">
    <property type="entry name" value="MoCF_biosynth"/>
    <property type="match status" value="1"/>
</dbReference>
<dbReference type="SUPFAM" id="SSF63867">
    <property type="entry name" value="MoeA C-terminal domain-like"/>
    <property type="match status" value="1"/>
</dbReference>
<dbReference type="HOGENOM" id="CLU_010186_7_0_5"/>
<gene>
    <name evidence="8" type="ordered locus">Bresu_0106</name>
</gene>
<dbReference type="FunCoup" id="D9QIB8">
    <property type="interactions" value="541"/>
</dbReference>
<dbReference type="InterPro" id="IPR036425">
    <property type="entry name" value="MoaB/Mog-like_dom_sf"/>
</dbReference>
<protein>
    <recommendedName>
        <fullName evidence="6">Molybdopterin molybdenumtransferase</fullName>
        <ecNumber evidence="6">2.10.1.1</ecNumber>
    </recommendedName>
</protein>
<comment type="function">
    <text evidence="1 6">Catalyzes the insertion of molybdate into adenylated molybdopterin with the concomitant release of AMP.</text>
</comment>
<dbReference type="InterPro" id="IPR038987">
    <property type="entry name" value="MoeA-like"/>
</dbReference>
<dbReference type="GO" id="GO:0006777">
    <property type="term" value="P:Mo-molybdopterin cofactor biosynthetic process"/>
    <property type="evidence" value="ECO:0007669"/>
    <property type="project" value="UniProtKB-UniRule"/>
</dbReference>
<evidence type="ECO:0000256" key="4">
    <source>
        <dbReference type="ARBA" id="ARBA00023150"/>
    </source>
</evidence>
<dbReference type="OrthoDB" id="9804758at2"/>
<dbReference type="NCBIfam" id="NF045515">
    <property type="entry name" value="Glp_gephyrin"/>
    <property type="match status" value="1"/>
</dbReference>
<dbReference type="AlphaFoldDB" id="D9QIB8"/>
<dbReference type="Gene3D" id="2.40.340.10">
    <property type="entry name" value="MoeA, C-terminal, domain IV"/>
    <property type="match status" value="1"/>
</dbReference>